<dbReference type="PANTHER" id="PTHR30390">
    <property type="entry name" value="SEDOHEPTULOSE 7-PHOSPHATE ISOMERASE / DNAA INITIATOR-ASSOCIATING FACTOR FOR REPLICATION INITIATION"/>
    <property type="match status" value="1"/>
</dbReference>
<dbReference type="RefSeq" id="WP_377349537.1">
    <property type="nucleotide sequence ID" value="NZ_JBHLTP010000012.1"/>
</dbReference>
<dbReference type="NCBIfam" id="NF002805">
    <property type="entry name" value="PRK02947.1"/>
    <property type="match status" value="1"/>
</dbReference>
<dbReference type="InterPro" id="IPR001347">
    <property type="entry name" value="SIS_dom"/>
</dbReference>
<name>A0ABV6LRB6_9BACI</name>
<evidence type="ECO:0000313" key="3">
    <source>
        <dbReference type="Proteomes" id="UP001589836"/>
    </source>
</evidence>
<dbReference type="PANTHER" id="PTHR30390:SF7">
    <property type="entry name" value="PHOSPHOHEPTOSE ISOMERASE"/>
    <property type="match status" value="1"/>
</dbReference>
<proteinExistence type="predicted"/>
<dbReference type="Gene3D" id="3.40.50.10490">
    <property type="entry name" value="Glucose-6-phosphate isomerase like protein, domain 1"/>
    <property type="match status" value="1"/>
</dbReference>
<evidence type="ECO:0000313" key="2">
    <source>
        <dbReference type="EMBL" id="MFC0524946.1"/>
    </source>
</evidence>
<dbReference type="PROSITE" id="PS51464">
    <property type="entry name" value="SIS"/>
    <property type="match status" value="1"/>
</dbReference>
<sequence length="246" mass="27180">MNYVGQYHQNIKSTLDQMMEKQASVLEESARLMVDTIQAGNSLYLFGASHAGIFTEDAFYRAGGMALFNPIFSPSLMLNVRPVTTTSKMERLEGQGHILLDSKPVQKGDVLFIHSVSGRNPVAIDMALAAQEKEMKVLALTNLSYSKSVESRHSTGKRLFEVSDFIIDNLGEPGDASVSIDSIPQKAAPTSTITGSFVIHSIVLYMISIMEERGLDIPIFRSANIDGGDEYNKEMMEKHADQIHYL</sequence>
<dbReference type="InterPro" id="IPR046348">
    <property type="entry name" value="SIS_dom_sf"/>
</dbReference>
<protein>
    <submittedName>
        <fullName evidence="2">SIS domain-containing protein</fullName>
    </submittedName>
</protein>
<dbReference type="InterPro" id="IPR050099">
    <property type="entry name" value="SIS_GmhA/DiaA_subfam"/>
</dbReference>
<dbReference type="Pfam" id="PF13580">
    <property type="entry name" value="SIS_2"/>
    <property type="match status" value="1"/>
</dbReference>
<keyword evidence="3" id="KW-1185">Reference proteome</keyword>
<feature type="domain" description="SIS" evidence="1">
    <location>
        <begin position="33"/>
        <end position="212"/>
    </location>
</feature>
<reference evidence="2 3" key="1">
    <citation type="submission" date="2024-09" db="EMBL/GenBank/DDBJ databases">
        <authorList>
            <person name="Sun Q."/>
            <person name="Mori K."/>
        </authorList>
    </citation>
    <scope>NUCLEOTIDE SEQUENCE [LARGE SCALE GENOMIC DNA]</scope>
    <source>
        <strain evidence="2 3">NCAIM B.02529</strain>
    </source>
</reference>
<dbReference type="Proteomes" id="UP001589836">
    <property type="component" value="Unassembled WGS sequence"/>
</dbReference>
<organism evidence="2 3">
    <name type="scientific">Pontibacillus salicampi</name>
    <dbReference type="NCBI Taxonomy" id="1449801"/>
    <lineage>
        <taxon>Bacteria</taxon>
        <taxon>Bacillati</taxon>
        <taxon>Bacillota</taxon>
        <taxon>Bacilli</taxon>
        <taxon>Bacillales</taxon>
        <taxon>Bacillaceae</taxon>
        <taxon>Pontibacillus</taxon>
    </lineage>
</organism>
<dbReference type="EMBL" id="JBHLTP010000012">
    <property type="protein sequence ID" value="MFC0524946.1"/>
    <property type="molecule type" value="Genomic_DNA"/>
</dbReference>
<accession>A0ABV6LRB6</accession>
<evidence type="ECO:0000259" key="1">
    <source>
        <dbReference type="PROSITE" id="PS51464"/>
    </source>
</evidence>
<comment type="caution">
    <text evidence="2">The sequence shown here is derived from an EMBL/GenBank/DDBJ whole genome shotgun (WGS) entry which is preliminary data.</text>
</comment>
<gene>
    <name evidence="2" type="ORF">ACFFGV_15310</name>
</gene>
<dbReference type="SUPFAM" id="SSF53697">
    <property type="entry name" value="SIS domain"/>
    <property type="match status" value="1"/>
</dbReference>